<keyword evidence="4" id="KW-0560">Oxidoreductase</keyword>
<dbReference type="InterPro" id="IPR051323">
    <property type="entry name" value="AtsK-like"/>
</dbReference>
<comment type="caution">
    <text evidence="8">The sequence shown here is derived from an EMBL/GenBank/DDBJ whole genome shotgun (WGS) entry which is preliminary data.</text>
</comment>
<dbReference type="Proteomes" id="UP000327013">
    <property type="component" value="Unassembled WGS sequence"/>
</dbReference>
<dbReference type="GO" id="GO:0046872">
    <property type="term" value="F:metal ion binding"/>
    <property type="evidence" value="ECO:0007669"/>
    <property type="project" value="UniProtKB-KW"/>
</dbReference>
<protein>
    <recommendedName>
        <fullName evidence="7">TauD/TfdA-like domain-containing protein</fullName>
    </recommendedName>
</protein>
<evidence type="ECO:0000259" key="7">
    <source>
        <dbReference type="Pfam" id="PF02668"/>
    </source>
</evidence>
<dbReference type="Pfam" id="PF02668">
    <property type="entry name" value="TauD"/>
    <property type="match status" value="1"/>
</dbReference>
<dbReference type="GO" id="GO:0005737">
    <property type="term" value="C:cytoplasm"/>
    <property type="evidence" value="ECO:0007669"/>
    <property type="project" value="TreeGrafter"/>
</dbReference>
<evidence type="ECO:0000256" key="6">
    <source>
        <dbReference type="SAM" id="MobiDB-lite"/>
    </source>
</evidence>
<dbReference type="PANTHER" id="PTHR30468">
    <property type="entry name" value="ALPHA-KETOGLUTARATE-DEPENDENT SULFONATE DIOXYGENASE"/>
    <property type="match status" value="1"/>
</dbReference>
<keyword evidence="3" id="KW-0223">Dioxygenase</keyword>
<organism evidence="8 9">
    <name type="scientific">Carpinus fangiana</name>
    <dbReference type="NCBI Taxonomy" id="176857"/>
    <lineage>
        <taxon>Eukaryota</taxon>
        <taxon>Viridiplantae</taxon>
        <taxon>Streptophyta</taxon>
        <taxon>Embryophyta</taxon>
        <taxon>Tracheophyta</taxon>
        <taxon>Spermatophyta</taxon>
        <taxon>Magnoliopsida</taxon>
        <taxon>eudicotyledons</taxon>
        <taxon>Gunneridae</taxon>
        <taxon>Pentapetalae</taxon>
        <taxon>rosids</taxon>
        <taxon>fabids</taxon>
        <taxon>Fagales</taxon>
        <taxon>Betulaceae</taxon>
        <taxon>Carpinus</taxon>
    </lineage>
</organism>
<feature type="region of interest" description="Disordered" evidence="6">
    <location>
        <begin position="1"/>
        <end position="31"/>
    </location>
</feature>
<dbReference type="InterPro" id="IPR042098">
    <property type="entry name" value="TauD-like_sf"/>
</dbReference>
<keyword evidence="5" id="KW-0408">Iron</keyword>
<reference evidence="8 9" key="1">
    <citation type="submission" date="2019-06" db="EMBL/GenBank/DDBJ databases">
        <title>A chromosomal-level reference genome of Carpinus fangiana (Coryloideae, Betulaceae).</title>
        <authorList>
            <person name="Yang X."/>
            <person name="Wang Z."/>
            <person name="Zhang L."/>
            <person name="Hao G."/>
            <person name="Liu J."/>
            <person name="Yang Y."/>
        </authorList>
    </citation>
    <scope>NUCLEOTIDE SEQUENCE [LARGE SCALE GENOMIC DNA]</scope>
    <source>
        <strain evidence="8">Cfa_2016G</strain>
        <tissue evidence="8">Leaf</tissue>
    </source>
</reference>
<proteinExistence type="inferred from homology"/>
<dbReference type="AlphaFoldDB" id="A0A5N6KYY2"/>
<dbReference type="GO" id="GO:0016706">
    <property type="term" value="F:2-oxoglutarate-dependent dioxygenase activity"/>
    <property type="evidence" value="ECO:0007669"/>
    <property type="project" value="TreeGrafter"/>
</dbReference>
<feature type="domain" description="TauD/TfdA-like" evidence="7">
    <location>
        <begin position="96"/>
        <end position="364"/>
    </location>
</feature>
<dbReference type="FunFam" id="3.60.130.10:FF:000003">
    <property type="entry name" value="Alpha-ketoglutarate-dependent taurine dioxygenase"/>
    <property type="match status" value="1"/>
</dbReference>
<evidence type="ECO:0000256" key="4">
    <source>
        <dbReference type="ARBA" id="ARBA00023002"/>
    </source>
</evidence>
<comment type="similarity">
    <text evidence="1">Belongs to the TfdA dioxygenase family.</text>
</comment>
<dbReference type="SUPFAM" id="SSF51197">
    <property type="entry name" value="Clavaminate synthase-like"/>
    <property type="match status" value="1"/>
</dbReference>
<accession>A0A5N6KYY2</accession>
<dbReference type="InterPro" id="IPR003819">
    <property type="entry name" value="TauD/TfdA-like"/>
</dbReference>
<dbReference type="Gene3D" id="3.60.130.10">
    <property type="entry name" value="Clavaminate synthase-like"/>
    <property type="match status" value="1"/>
</dbReference>
<evidence type="ECO:0000256" key="1">
    <source>
        <dbReference type="ARBA" id="ARBA00005896"/>
    </source>
</evidence>
<dbReference type="PANTHER" id="PTHR30468:SF1">
    <property type="entry name" value="ALPHA-KETOGLUTARATE-DEPENDENT SULFONATE DIOXYGENASE"/>
    <property type="match status" value="1"/>
</dbReference>
<evidence type="ECO:0000256" key="3">
    <source>
        <dbReference type="ARBA" id="ARBA00022964"/>
    </source>
</evidence>
<sequence length="379" mass="41973">MAPSLVEPAPQQAPSYKGPTDYKDSGAVAGGPSRFNAEAELHGVDGHHAAKYPAYLPTWDFQKNFPPLEDFEYVERGAGVDERYPVLLPSGAQVDGVTGNIGKEVRGVQLSKLNAQGRNELAHFVAKNRVVAFRDQDFADAPIGDAVEFVKYFGRLHVHPTSPAPAGFPEVHIVHRGAGDTNDSNFFADRLNSVAWHTDVSYERQPPGITFLYMLDGPSAGGDTIFGNMVEAYNRLSPEFKKRLHGLQAVHSGLEQASLASERGGHVRREAVTSTHPVVRTHPATGEKALYVNPQFTRRIVGFKKEESDMLLKFLFDHVALGQDFQARMKWAPGTVVVWDNRVTTHTAIVDWNNGERRHIARITPQAERPYETPFEEAK</sequence>
<keyword evidence="2" id="KW-0479">Metal-binding</keyword>
<name>A0A5N6KYY2_9ROSI</name>
<dbReference type="EMBL" id="VIBQ01000017">
    <property type="protein sequence ID" value="KAB8360890.1"/>
    <property type="molecule type" value="Genomic_DNA"/>
</dbReference>
<keyword evidence="9" id="KW-1185">Reference proteome</keyword>
<evidence type="ECO:0000256" key="2">
    <source>
        <dbReference type="ARBA" id="ARBA00022723"/>
    </source>
</evidence>
<evidence type="ECO:0000256" key="5">
    <source>
        <dbReference type="ARBA" id="ARBA00023004"/>
    </source>
</evidence>
<evidence type="ECO:0000313" key="9">
    <source>
        <dbReference type="Proteomes" id="UP000327013"/>
    </source>
</evidence>
<gene>
    <name evidence="8" type="ORF">FH972_024622</name>
</gene>
<evidence type="ECO:0000313" key="8">
    <source>
        <dbReference type="EMBL" id="KAB8360890.1"/>
    </source>
</evidence>